<gene>
    <name evidence="9" type="ORF">EQG79_27855</name>
</gene>
<keyword evidence="4 6" id="KW-1133">Transmembrane helix</keyword>
<evidence type="ECO:0000259" key="8">
    <source>
        <dbReference type="Pfam" id="PF14293"/>
    </source>
</evidence>
<keyword evidence="3 6" id="KW-0812">Transmembrane</keyword>
<feature type="transmembrane region" description="Helical" evidence="6">
    <location>
        <begin position="97"/>
        <end position="116"/>
    </location>
</feature>
<evidence type="ECO:0000313" key="9">
    <source>
        <dbReference type="EMBL" id="RYC66659.1"/>
    </source>
</evidence>
<dbReference type="InterPro" id="IPR025988">
    <property type="entry name" value="YWFCY_dom"/>
</dbReference>
<evidence type="ECO:0000313" key="10">
    <source>
        <dbReference type="Proteomes" id="UP000290407"/>
    </source>
</evidence>
<dbReference type="Proteomes" id="UP000290407">
    <property type="component" value="Unassembled WGS sequence"/>
</dbReference>
<evidence type="ECO:0000256" key="1">
    <source>
        <dbReference type="ARBA" id="ARBA00004651"/>
    </source>
</evidence>
<organism evidence="9 10">
    <name type="scientific">Spirosoma sordidisoli</name>
    <dbReference type="NCBI Taxonomy" id="2502893"/>
    <lineage>
        <taxon>Bacteria</taxon>
        <taxon>Pseudomonadati</taxon>
        <taxon>Bacteroidota</taxon>
        <taxon>Cytophagia</taxon>
        <taxon>Cytophagales</taxon>
        <taxon>Cytophagaceae</taxon>
        <taxon>Spirosoma</taxon>
    </lineage>
</organism>
<evidence type="ECO:0000256" key="4">
    <source>
        <dbReference type="ARBA" id="ARBA00022989"/>
    </source>
</evidence>
<keyword evidence="5 6" id="KW-0472">Membrane</keyword>
<comment type="caution">
    <text evidence="9">The sequence shown here is derived from an EMBL/GenBank/DDBJ whole genome shotgun (WGS) entry which is preliminary data.</text>
</comment>
<proteinExistence type="predicted"/>
<dbReference type="InterPro" id="IPR027417">
    <property type="entry name" value="P-loop_NTPase"/>
</dbReference>
<dbReference type="PANTHER" id="PTHR37937:SF1">
    <property type="entry name" value="CONJUGATIVE TRANSFER: DNA TRANSPORT"/>
    <property type="match status" value="1"/>
</dbReference>
<comment type="subcellular location">
    <subcellularLocation>
        <location evidence="1">Cell membrane</location>
        <topology evidence="1">Multi-pass membrane protein</topology>
    </subcellularLocation>
</comment>
<dbReference type="Pfam" id="PF12696">
    <property type="entry name" value="TraG-D_C"/>
    <property type="match status" value="1"/>
</dbReference>
<dbReference type="GO" id="GO:0005886">
    <property type="term" value="C:plasma membrane"/>
    <property type="evidence" value="ECO:0007669"/>
    <property type="project" value="UniProtKB-SubCell"/>
</dbReference>
<accession>A0A4Q2UIS5</accession>
<evidence type="ECO:0000256" key="3">
    <source>
        <dbReference type="ARBA" id="ARBA00022692"/>
    </source>
</evidence>
<feature type="transmembrane region" description="Helical" evidence="6">
    <location>
        <begin position="67"/>
        <end position="85"/>
    </location>
</feature>
<dbReference type="PANTHER" id="PTHR37937">
    <property type="entry name" value="CONJUGATIVE TRANSFER: DNA TRANSPORT"/>
    <property type="match status" value="1"/>
</dbReference>
<evidence type="ECO:0000256" key="5">
    <source>
        <dbReference type="ARBA" id="ARBA00023136"/>
    </source>
</evidence>
<feature type="transmembrane region" description="Helical" evidence="6">
    <location>
        <begin position="16"/>
        <end position="35"/>
    </location>
</feature>
<dbReference type="RefSeq" id="WP_129606041.1">
    <property type="nucleotide sequence ID" value="NZ_SBLB01000012.1"/>
</dbReference>
<dbReference type="SUPFAM" id="SSF52540">
    <property type="entry name" value="P-loop containing nucleoside triphosphate hydrolases"/>
    <property type="match status" value="1"/>
</dbReference>
<dbReference type="Gene3D" id="3.40.50.300">
    <property type="entry name" value="P-loop containing nucleotide triphosphate hydrolases"/>
    <property type="match status" value="1"/>
</dbReference>
<protein>
    <submittedName>
        <fullName evidence="9">Mobilization protein</fullName>
    </submittedName>
</protein>
<dbReference type="EMBL" id="SBLB01000012">
    <property type="protein sequence ID" value="RYC66659.1"/>
    <property type="molecule type" value="Genomic_DNA"/>
</dbReference>
<dbReference type="AlphaFoldDB" id="A0A4Q2UIS5"/>
<name>A0A4Q2UIS5_9BACT</name>
<evidence type="ECO:0000256" key="6">
    <source>
        <dbReference type="SAM" id="Phobius"/>
    </source>
</evidence>
<reference evidence="9 10" key="1">
    <citation type="submission" date="2019-01" db="EMBL/GenBank/DDBJ databases">
        <title>Spirosoma flava sp. nov., a propanil-degrading bacterium isolated from herbicide-contaminated soil.</title>
        <authorList>
            <person name="Zhang L."/>
            <person name="Jiang J.-D."/>
        </authorList>
    </citation>
    <scope>NUCLEOTIDE SEQUENCE [LARGE SCALE GENOMIC DNA]</scope>
    <source>
        <strain evidence="9 10">TY50</strain>
    </source>
</reference>
<feature type="transmembrane region" description="Helical" evidence="6">
    <location>
        <begin position="122"/>
        <end position="142"/>
    </location>
</feature>
<dbReference type="InterPro" id="IPR051539">
    <property type="entry name" value="T4SS-coupling_protein"/>
</dbReference>
<keyword evidence="2" id="KW-1003">Cell membrane</keyword>
<dbReference type="CDD" id="cd01127">
    <property type="entry name" value="TrwB_TraG_TraD_VirD4"/>
    <property type="match status" value="1"/>
</dbReference>
<evidence type="ECO:0000256" key="2">
    <source>
        <dbReference type="ARBA" id="ARBA00022475"/>
    </source>
</evidence>
<dbReference type="Pfam" id="PF14293">
    <property type="entry name" value="YWFCY"/>
    <property type="match status" value="1"/>
</dbReference>
<dbReference type="InterPro" id="IPR032689">
    <property type="entry name" value="TraG-D_C"/>
</dbReference>
<feature type="domain" description="YWFCY" evidence="8">
    <location>
        <begin position="14"/>
        <end position="152"/>
    </location>
</feature>
<evidence type="ECO:0000259" key="7">
    <source>
        <dbReference type="Pfam" id="PF12696"/>
    </source>
</evidence>
<keyword evidence="10" id="KW-1185">Reference proteome</keyword>
<feature type="domain" description="TraD/TraG TraM recognition site" evidence="7">
    <location>
        <begin position="511"/>
        <end position="622"/>
    </location>
</feature>
<sequence length="726" mass="83116">MPEMTSKEREGHTQTVELFIIAAVGLLLLHCLWFCHELTEPVIWLRSYLYSFLSTLNNRLGLFRNPFTSKAFVLLLLFLYAIGSKGKIDPGIGRHQVLRHTGAGLLLFLGSIPLLYAKALVAPLAVDILYIGLTVGGTMQLIKGGQYLSRILFTRSPNDIFNDTNEEFPQNETFVQNEFSIHFQTQYFFKGQWRQGLINIVNPFRSNMVLGLQGSGKTFAVLIQALWQSLYKGYTAYVYDFKFPDLTEEAYNAYRKTLAENTYAWTPADQLAERKRNRQPLIPKFYVLNFDDIEFSHRCNPIHADGMTDVMDAYEAAQTVMLNLNKTWAQKQGEFFPESAINFLTSVFWYLRTVSLKYRALLEAERAKHESAQDPDRLAAYQRLANCCTFPHTLEFTNRRYDETFALMERYPEVEIYVRPFIDARDGGAMEQLEGQISSVRIPMARLSSPTLYWVMTGHDFSLDINNPDDPKILCTGNNPDRTAIYGTAFSLYTARLMKSVNRKGRLKSALFWDELPTMFLKGLDMLIATARSNKVATWLGIQDFEQLTRDYGEKEAKVIMNLGANVFSGTVVYETAEKLSRRFGKTNQAKESITYSKNDTTINVSQQLTEMIPAAKISRLKQGEFVGQFVDNFGEELDLKTFKCLISVDSEQLKKPHKLPPMLDLDGIIRDVYGGDPGTLTSTERQHYKTQLLQDNYRRVKEDIQLLVDYEVAEFGIVFKERKAT</sequence>